<reference evidence="3 4" key="1">
    <citation type="submission" date="2019-07" db="EMBL/GenBank/DDBJ databases">
        <title>The First High-Quality Draft Genome Sequence of the Causal Agent of the Current Panama Disease Epidemic.</title>
        <authorList>
            <person name="Warmington R.J."/>
            <person name="Kay W."/>
            <person name="Jeffries A."/>
            <person name="Bebber D."/>
            <person name="Moore K."/>
            <person name="Studholme D.J."/>
        </authorList>
    </citation>
    <scope>NUCLEOTIDE SEQUENCE [LARGE SCALE GENOMIC DNA]</scope>
    <source>
        <strain evidence="3 4">TR4</strain>
    </source>
</reference>
<dbReference type="InterPro" id="IPR021331">
    <property type="entry name" value="Hva1_TUDOR"/>
</dbReference>
<evidence type="ECO:0000313" key="4">
    <source>
        <dbReference type="Proteomes" id="UP000321331"/>
    </source>
</evidence>
<dbReference type="EMBL" id="VMNF01000012">
    <property type="protein sequence ID" value="TXB98950.1"/>
    <property type="molecule type" value="Genomic_DNA"/>
</dbReference>
<organism evidence="3 4">
    <name type="scientific">Fusarium oxysporum f. sp. cubense</name>
    <dbReference type="NCBI Taxonomy" id="61366"/>
    <lineage>
        <taxon>Eukaryota</taxon>
        <taxon>Fungi</taxon>
        <taxon>Dikarya</taxon>
        <taxon>Ascomycota</taxon>
        <taxon>Pezizomycotina</taxon>
        <taxon>Sordariomycetes</taxon>
        <taxon>Hypocreomycetidae</taxon>
        <taxon>Hypocreales</taxon>
        <taxon>Nectriaceae</taxon>
        <taxon>Fusarium</taxon>
        <taxon>Fusarium oxysporum species complex</taxon>
    </lineage>
</organism>
<gene>
    <name evidence="3" type="ORF">FocTR4_00013318</name>
</gene>
<name>A0A5C6SN92_FUSOC</name>
<accession>A0A5C6SN92</accession>
<feature type="compositionally biased region" description="Low complexity" evidence="1">
    <location>
        <begin position="220"/>
        <end position="233"/>
    </location>
</feature>
<feature type="compositionally biased region" description="Acidic residues" evidence="1">
    <location>
        <begin position="136"/>
        <end position="165"/>
    </location>
</feature>
<comment type="caution">
    <text evidence="3">The sequence shown here is derived from an EMBL/GenBank/DDBJ whole genome shotgun (WGS) entry which is preliminary data.</text>
</comment>
<evidence type="ECO:0000313" key="3">
    <source>
        <dbReference type="EMBL" id="TXB98950.1"/>
    </source>
</evidence>
<evidence type="ECO:0000259" key="2">
    <source>
        <dbReference type="Pfam" id="PF11160"/>
    </source>
</evidence>
<dbReference type="Pfam" id="PF11160">
    <property type="entry name" value="Hva1_TUDOR"/>
    <property type="match status" value="1"/>
</dbReference>
<protein>
    <recommendedName>
        <fullName evidence="2">Hypervirulence associated protein TUDOR domain-containing protein</fullName>
    </recommendedName>
</protein>
<feature type="compositionally biased region" description="Basic and acidic residues" evidence="1">
    <location>
        <begin position="90"/>
        <end position="105"/>
    </location>
</feature>
<feature type="compositionally biased region" description="Acidic residues" evidence="1">
    <location>
        <begin position="239"/>
        <end position="251"/>
    </location>
</feature>
<feature type="compositionally biased region" description="Acidic residues" evidence="1">
    <location>
        <begin position="197"/>
        <end position="213"/>
    </location>
</feature>
<feature type="compositionally biased region" description="Basic and acidic residues" evidence="1">
    <location>
        <begin position="115"/>
        <end position="135"/>
    </location>
</feature>
<dbReference type="Pfam" id="PF11338">
    <property type="entry name" value="DUF3140"/>
    <property type="match status" value="1"/>
</dbReference>
<feature type="region of interest" description="Disordered" evidence="1">
    <location>
        <begin position="90"/>
        <end position="313"/>
    </location>
</feature>
<dbReference type="Proteomes" id="UP000321331">
    <property type="component" value="Unassembled WGS sequence"/>
</dbReference>
<dbReference type="InterPro" id="IPR021487">
    <property type="entry name" value="DUF3140"/>
</dbReference>
<evidence type="ECO:0000256" key="1">
    <source>
        <dbReference type="SAM" id="MobiDB-lite"/>
    </source>
</evidence>
<dbReference type="PANTHER" id="PTHR40630">
    <property type="entry name" value="POSSIBLE DNA-BINDING PROTEIN"/>
    <property type="match status" value="1"/>
</dbReference>
<proteinExistence type="predicted"/>
<feature type="compositionally biased region" description="Polar residues" evidence="1">
    <location>
        <begin position="286"/>
        <end position="295"/>
    </location>
</feature>
<sequence length="324" mass="36710">MKGNDKVIQEFNEVVNMTASELEKWLKSDDSNSAGWPKEDENGETVGHDSGRKIVEILKENPKKEPEKYTDEQVQHMRKVVSYCKRHLAQETKANNDKSPEEVKKTKSYASLKNWGHDFLKAQGKENGSEKKEDREDREDREDKEDKEEANDDAEDAEEEGDDDEKQTGEKRRASRSQTGSNKKRETRKGESTKSNDEEEEEEEEEKEEDDDDEKKQGQKKQSNGQSKKSNGSSKKEEDAEEEQDDDEGGDDSGTKKGPKKGETVSWNWGQGQPKGKVLDVKAEDTTITTKNGNEVSRKGDEEDPAVVLDTGKNKAIKKAHELN</sequence>
<dbReference type="PANTHER" id="PTHR40630:SF1">
    <property type="entry name" value="DNA-BINDING PROTEIN"/>
    <property type="match status" value="1"/>
</dbReference>
<feature type="region of interest" description="Disordered" evidence="1">
    <location>
        <begin position="28"/>
        <end position="51"/>
    </location>
</feature>
<dbReference type="AlphaFoldDB" id="A0A5C6SN92"/>
<feature type="domain" description="Hypervirulence associated protein TUDOR" evidence="2">
    <location>
        <begin position="262"/>
        <end position="323"/>
    </location>
</feature>